<dbReference type="Pfam" id="PF08746">
    <property type="entry name" value="zf-RING-like"/>
    <property type="match status" value="1"/>
</dbReference>
<dbReference type="InterPro" id="IPR013083">
    <property type="entry name" value="Znf_RING/FYVE/PHD"/>
</dbReference>
<comment type="function">
    <text evidence="15">Acts in a DNA repair pathway for removal of UV-induced DNA damage that is distinct from classical nucleotide excision repair and in repair of ionizing radiation damage. Functions in homologous recombination repair of DNA double strand breaks and in recovery of stalled replication forks.</text>
</comment>
<evidence type="ECO:0000256" key="8">
    <source>
        <dbReference type="ARBA" id="ARBA00022763"/>
    </source>
</evidence>
<name>A0A167DB59_9ASCO</name>
<dbReference type="Pfam" id="PF07574">
    <property type="entry name" value="SMC_Nse1"/>
    <property type="match status" value="1"/>
</dbReference>
<keyword evidence="12 15" id="KW-0233">DNA recombination</keyword>
<dbReference type="GO" id="GO:0000724">
    <property type="term" value="P:double-strand break repair via homologous recombination"/>
    <property type="evidence" value="ECO:0007669"/>
    <property type="project" value="TreeGrafter"/>
</dbReference>
<comment type="subcellular location">
    <subcellularLocation>
        <location evidence="2 15">Nucleus</location>
    </subcellularLocation>
</comment>
<dbReference type="EMBL" id="CP014501">
    <property type="protein sequence ID" value="ANB12703.1"/>
    <property type="molecule type" value="Genomic_DNA"/>
</dbReference>
<dbReference type="KEGG" id="slb:AWJ20_971"/>
<comment type="subunit">
    <text evidence="15">Component of the Smc5-Smc6 complex.</text>
</comment>
<dbReference type="Gene3D" id="3.90.1150.220">
    <property type="match status" value="1"/>
</dbReference>
<dbReference type="InterPro" id="IPR011513">
    <property type="entry name" value="Nse1"/>
</dbReference>
<dbReference type="PANTHER" id="PTHR20973">
    <property type="entry name" value="NON-SMC ELEMENT 1-RELATED"/>
    <property type="match status" value="1"/>
</dbReference>
<evidence type="ECO:0000256" key="11">
    <source>
        <dbReference type="ARBA" id="ARBA00022833"/>
    </source>
</evidence>
<evidence type="ECO:0000256" key="2">
    <source>
        <dbReference type="ARBA" id="ARBA00004123"/>
    </source>
</evidence>
<evidence type="ECO:0000256" key="7">
    <source>
        <dbReference type="ARBA" id="ARBA00022723"/>
    </source>
</evidence>
<evidence type="ECO:0000259" key="16">
    <source>
        <dbReference type="Pfam" id="PF08746"/>
    </source>
</evidence>
<evidence type="ECO:0000256" key="9">
    <source>
        <dbReference type="ARBA" id="ARBA00022771"/>
    </source>
</evidence>
<evidence type="ECO:0000256" key="15">
    <source>
        <dbReference type="RuleBase" id="RU368018"/>
    </source>
</evidence>
<evidence type="ECO:0000313" key="17">
    <source>
        <dbReference type="EMBL" id="ANB12703.1"/>
    </source>
</evidence>
<feature type="domain" description="Non-structural maintenance of chromosomes element 1 RING C4HC3-type" evidence="16">
    <location>
        <begin position="233"/>
        <end position="275"/>
    </location>
</feature>
<evidence type="ECO:0000256" key="1">
    <source>
        <dbReference type="ARBA" id="ARBA00000900"/>
    </source>
</evidence>
<dbReference type="EC" id="2.3.2.27" evidence="4 15"/>
<evidence type="ECO:0000313" key="18">
    <source>
        <dbReference type="Proteomes" id="UP000189580"/>
    </source>
</evidence>
<keyword evidence="10 15" id="KW-0833">Ubl conjugation pathway</keyword>
<keyword evidence="14 15" id="KW-0539">Nucleus</keyword>
<evidence type="ECO:0000256" key="14">
    <source>
        <dbReference type="ARBA" id="ARBA00023242"/>
    </source>
</evidence>
<comment type="catalytic activity">
    <reaction evidence="1 15">
        <text>S-ubiquitinyl-[E2 ubiquitin-conjugating enzyme]-L-cysteine + [acceptor protein]-L-lysine = [E2 ubiquitin-conjugating enzyme]-L-cysteine + N(6)-ubiquitinyl-[acceptor protein]-L-lysine.</text>
        <dbReference type="EC" id="2.3.2.27"/>
    </reaction>
</comment>
<dbReference type="InterPro" id="IPR014857">
    <property type="entry name" value="Nse1_RING_C4HC3-type"/>
</dbReference>
<keyword evidence="9 15" id="KW-0863">Zinc-finger</keyword>
<dbReference type="AlphaFoldDB" id="A0A167DB59"/>
<comment type="similarity">
    <text evidence="3 15">Belongs to the NSE1 family.</text>
</comment>
<dbReference type="GO" id="GO:0030915">
    <property type="term" value="C:Smc5-Smc6 complex"/>
    <property type="evidence" value="ECO:0007669"/>
    <property type="project" value="UniProtKB-UniRule"/>
</dbReference>
<evidence type="ECO:0000256" key="5">
    <source>
        <dbReference type="ARBA" id="ARBA00019422"/>
    </source>
</evidence>
<dbReference type="GO" id="GO:0008270">
    <property type="term" value="F:zinc ion binding"/>
    <property type="evidence" value="ECO:0007669"/>
    <property type="project" value="UniProtKB-KW"/>
</dbReference>
<keyword evidence="7 15" id="KW-0479">Metal-binding</keyword>
<dbReference type="Gene3D" id="1.10.10.10">
    <property type="entry name" value="Winged helix-like DNA-binding domain superfamily/Winged helix DNA-binding domain"/>
    <property type="match status" value="1"/>
</dbReference>
<keyword evidence="8 15" id="KW-0227">DNA damage</keyword>
<dbReference type="Gene3D" id="3.30.40.10">
    <property type="entry name" value="Zinc/RING finger domain, C3HC4 (zinc finger)"/>
    <property type="match status" value="1"/>
</dbReference>
<evidence type="ECO:0000256" key="13">
    <source>
        <dbReference type="ARBA" id="ARBA00023204"/>
    </source>
</evidence>
<dbReference type="InterPro" id="IPR036388">
    <property type="entry name" value="WH-like_DNA-bd_sf"/>
</dbReference>
<evidence type="ECO:0000256" key="6">
    <source>
        <dbReference type="ARBA" id="ARBA00022679"/>
    </source>
</evidence>
<dbReference type="GeneID" id="30038062"/>
<dbReference type="OrthoDB" id="185455at2759"/>
<evidence type="ECO:0000256" key="4">
    <source>
        <dbReference type="ARBA" id="ARBA00012483"/>
    </source>
</evidence>
<dbReference type="Proteomes" id="UP000189580">
    <property type="component" value="Chromosome a"/>
</dbReference>
<gene>
    <name evidence="17" type="ORF">AWJ20_971</name>
</gene>
<sequence>MSDTERAFLQTFMAQRVLTNLEAKTCLEKLRRIEKESFEITDEDTNIEKVIVSVNKSIDEFGLTIVKSRDETQPDLFHYSLVNKLGNEMSQSATTLSANELDFFKILLDQMFTGRQHKPDKDQFWIPFSGLLECSQIQGRRYEEKRNEGQFTVDEDGRKVASVYQKPLKVSEYKALIEKLRQESWIIFQGSDDSRRILPSPRLLAELRPYLTERYSQPAAEEPANGHNYLRNCVACRSIFTRGKQCSTPGCPTRLHISCEDAFYRQHQSNTCPACNSDLKDSAITV</sequence>
<evidence type="ECO:0000256" key="3">
    <source>
        <dbReference type="ARBA" id="ARBA00010258"/>
    </source>
</evidence>
<accession>A0A167DB59</accession>
<dbReference type="GO" id="GO:0061630">
    <property type="term" value="F:ubiquitin protein ligase activity"/>
    <property type="evidence" value="ECO:0007669"/>
    <property type="project" value="UniProtKB-EC"/>
</dbReference>
<evidence type="ECO:0000256" key="10">
    <source>
        <dbReference type="ARBA" id="ARBA00022786"/>
    </source>
</evidence>
<dbReference type="PANTHER" id="PTHR20973:SF0">
    <property type="entry name" value="NON-STRUCTURAL MAINTENANCE OF CHROMOSOMES ELEMENT 1 HOMOLOG"/>
    <property type="match status" value="1"/>
</dbReference>
<keyword evidence="13 15" id="KW-0234">DNA repair</keyword>
<protein>
    <recommendedName>
        <fullName evidence="5 15">Non-structural maintenance of chromosomes element 1 homolog</fullName>
        <ecNumber evidence="4 15">2.3.2.27</ecNumber>
    </recommendedName>
</protein>
<keyword evidence="11 15" id="KW-0862">Zinc</keyword>
<evidence type="ECO:0000256" key="12">
    <source>
        <dbReference type="ARBA" id="ARBA00023172"/>
    </source>
</evidence>
<keyword evidence="6 15" id="KW-0808">Transferase</keyword>
<dbReference type="RefSeq" id="XP_018735180.1">
    <property type="nucleotide sequence ID" value="XM_018882942.1"/>
</dbReference>
<proteinExistence type="inferred from homology"/>
<organism evidence="17 18">
    <name type="scientific">Sugiyamaella lignohabitans</name>
    <dbReference type="NCBI Taxonomy" id="796027"/>
    <lineage>
        <taxon>Eukaryota</taxon>
        <taxon>Fungi</taxon>
        <taxon>Dikarya</taxon>
        <taxon>Ascomycota</taxon>
        <taxon>Saccharomycotina</taxon>
        <taxon>Dipodascomycetes</taxon>
        <taxon>Dipodascales</taxon>
        <taxon>Trichomonascaceae</taxon>
        <taxon>Sugiyamaella</taxon>
    </lineage>
</organism>
<dbReference type="GO" id="GO:0005634">
    <property type="term" value="C:nucleus"/>
    <property type="evidence" value="ECO:0007669"/>
    <property type="project" value="UniProtKB-SubCell"/>
</dbReference>
<keyword evidence="18" id="KW-1185">Reference proteome</keyword>
<reference evidence="17 18" key="1">
    <citation type="submission" date="2016-02" db="EMBL/GenBank/DDBJ databases">
        <title>Complete genome sequence and transcriptome regulation of the pentose utilising yeast Sugiyamaella lignohabitans.</title>
        <authorList>
            <person name="Bellasio M."/>
            <person name="Peymann A."/>
            <person name="Valli M."/>
            <person name="Sipitzky M."/>
            <person name="Graf A."/>
            <person name="Sauer M."/>
            <person name="Marx H."/>
            <person name="Mattanovich D."/>
        </authorList>
    </citation>
    <scope>NUCLEOTIDE SEQUENCE [LARGE SCALE GENOMIC DNA]</scope>
    <source>
        <strain evidence="17 18">CBS 10342</strain>
    </source>
</reference>